<keyword evidence="1" id="KW-0812">Transmembrane</keyword>
<comment type="caution">
    <text evidence="2">The sequence shown here is derived from an EMBL/GenBank/DDBJ whole genome shotgun (WGS) entry which is preliminary data.</text>
</comment>
<organism evidence="2 3">
    <name type="scientific">Anaerotignum lactatifermentans</name>
    <dbReference type="NCBI Taxonomy" id="160404"/>
    <lineage>
        <taxon>Bacteria</taxon>
        <taxon>Bacillati</taxon>
        <taxon>Bacillota</taxon>
        <taxon>Clostridia</taxon>
        <taxon>Lachnospirales</taxon>
        <taxon>Anaerotignaceae</taxon>
        <taxon>Anaerotignum</taxon>
    </lineage>
</organism>
<accession>A0A1Y3TSA1</accession>
<feature type="transmembrane region" description="Helical" evidence="1">
    <location>
        <begin position="47"/>
        <end position="67"/>
    </location>
</feature>
<dbReference type="Proteomes" id="UP000195455">
    <property type="component" value="Unassembled WGS sequence"/>
</dbReference>
<gene>
    <name evidence="2" type="ORF">B5G26_15330</name>
</gene>
<feature type="transmembrane region" description="Helical" evidence="1">
    <location>
        <begin position="17"/>
        <end position="35"/>
    </location>
</feature>
<dbReference type="GO" id="GO:0030436">
    <property type="term" value="P:asexual sporulation"/>
    <property type="evidence" value="ECO:0007669"/>
    <property type="project" value="InterPro"/>
</dbReference>
<feature type="transmembrane region" description="Helical" evidence="1">
    <location>
        <begin position="96"/>
        <end position="120"/>
    </location>
</feature>
<protein>
    <recommendedName>
        <fullName evidence="4">Sporulation factor SpoIIGA</fullName>
    </recommendedName>
</protein>
<feature type="transmembrane region" description="Helical" evidence="1">
    <location>
        <begin position="140"/>
        <end position="158"/>
    </location>
</feature>
<evidence type="ECO:0000313" key="2">
    <source>
        <dbReference type="EMBL" id="OUN39394.1"/>
    </source>
</evidence>
<dbReference type="EMBL" id="NFHM01000041">
    <property type="protein sequence ID" value="OUN39394.1"/>
    <property type="molecule type" value="Genomic_DNA"/>
</dbReference>
<evidence type="ECO:0008006" key="4">
    <source>
        <dbReference type="Google" id="ProtNLM"/>
    </source>
</evidence>
<reference evidence="3" key="1">
    <citation type="submission" date="2017-04" db="EMBL/GenBank/DDBJ databases">
        <title>Function of individual gut microbiota members based on whole genome sequencing of pure cultures obtained from chicken caecum.</title>
        <authorList>
            <person name="Medvecky M."/>
            <person name="Cejkova D."/>
            <person name="Polansky O."/>
            <person name="Karasova D."/>
            <person name="Kubasova T."/>
            <person name="Cizek A."/>
            <person name="Rychlik I."/>
        </authorList>
    </citation>
    <scope>NUCLEOTIDE SEQUENCE [LARGE SCALE GENOMIC DNA]</scope>
    <source>
        <strain evidence="3">An75</strain>
    </source>
</reference>
<dbReference type="InterPro" id="IPR005081">
    <property type="entry name" value="SpoIIGA"/>
</dbReference>
<feature type="transmembrane region" description="Helical" evidence="1">
    <location>
        <begin position="73"/>
        <end position="89"/>
    </location>
</feature>
<keyword evidence="1" id="KW-1133">Transmembrane helix</keyword>
<evidence type="ECO:0000256" key="1">
    <source>
        <dbReference type="SAM" id="Phobius"/>
    </source>
</evidence>
<keyword evidence="1" id="KW-0472">Membrane</keyword>
<proteinExistence type="predicted"/>
<dbReference type="GO" id="GO:0006508">
    <property type="term" value="P:proteolysis"/>
    <property type="evidence" value="ECO:0007669"/>
    <property type="project" value="InterPro"/>
</dbReference>
<dbReference type="Pfam" id="PF03419">
    <property type="entry name" value="Peptidase_U4"/>
    <property type="match status" value="1"/>
</dbReference>
<name>A0A1Y3TSA1_9FIRM</name>
<dbReference type="GO" id="GO:0004190">
    <property type="term" value="F:aspartic-type endopeptidase activity"/>
    <property type="evidence" value="ECO:0007669"/>
    <property type="project" value="InterPro"/>
</dbReference>
<sequence>MPACFFIIRTGGNNVELYIDVVFFVNGICSCLTLWSAGRILSRKCRWWRLILGGFVPSLFFCLLLVFGIKTGFVMSAVMMVLGIEIAYFPKSFSGFFQLLVALSVASFLLGGFLEMLFAFTDAQRFLGKGLTISVSMMPWQRLLWGCLLFYILLKAGGRWLECHGKNRGQYCRITVESGGKTVNCTGFLDTGNELRTEGGKPVVVLELARCVPLLPKESALCLLLGKSLPEKDAAFFSQIPFAAVGTSSGMLTLFTAEHLTITQGKIRRKYEQMPIGIYMDRFTGGAAALVPPVLLEEEGI</sequence>
<evidence type="ECO:0000313" key="3">
    <source>
        <dbReference type="Proteomes" id="UP000195455"/>
    </source>
</evidence>
<dbReference type="AlphaFoldDB" id="A0A1Y3TSA1"/>